<feature type="region of interest" description="Disordered" evidence="1">
    <location>
        <begin position="691"/>
        <end position="710"/>
    </location>
</feature>
<feature type="transmembrane region" description="Helical" evidence="2">
    <location>
        <begin position="846"/>
        <end position="866"/>
    </location>
</feature>
<feature type="transmembrane region" description="Helical" evidence="2">
    <location>
        <begin position="634"/>
        <end position="653"/>
    </location>
</feature>
<dbReference type="NCBIfam" id="NF047321">
    <property type="entry name" value="SCO7613_CTERM"/>
    <property type="match status" value="1"/>
</dbReference>
<protein>
    <submittedName>
        <fullName evidence="3">SCO7613 C-terminal domain-containing membrane protein</fullName>
    </submittedName>
</protein>
<feature type="transmembrane region" description="Helical" evidence="2">
    <location>
        <begin position="454"/>
        <end position="479"/>
    </location>
</feature>
<name>A0ABW2G5K7_9ACTN</name>
<feature type="region of interest" description="Disordered" evidence="1">
    <location>
        <begin position="79"/>
        <end position="109"/>
    </location>
</feature>
<gene>
    <name evidence="3" type="ORF">ACFQMG_29570</name>
</gene>
<dbReference type="InterPro" id="IPR058062">
    <property type="entry name" value="SCO7613_C"/>
</dbReference>
<keyword evidence="4" id="KW-1185">Reference proteome</keyword>
<dbReference type="EMBL" id="JBHTAJ010000076">
    <property type="protein sequence ID" value="MFC7183702.1"/>
    <property type="molecule type" value="Genomic_DNA"/>
</dbReference>
<keyword evidence="2" id="KW-0812">Transmembrane</keyword>
<feature type="transmembrane region" description="Helical" evidence="2">
    <location>
        <begin position="147"/>
        <end position="167"/>
    </location>
</feature>
<feature type="transmembrane region" description="Helical" evidence="2">
    <location>
        <begin position="233"/>
        <end position="254"/>
    </location>
</feature>
<reference evidence="4" key="1">
    <citation type="journal article" date="2019" name="Int. J. Syst. Evol. Microbiol.">
        <title>The Global Catalogue of Microorganisms (GCM) 10K type strain sequencing project: providing services to taxonomists for standard genome sequencing and annotation.</title>
        <authorList>
            <consortium name="The Broad Institute Genomics Platform"/>
            <consortium name="The Broad Institute Genome Sequencing Center for Infectious Disease"/>
            <person name="Wu L."/>
            <person name="Ma J."/>
        </authorList>
    </citation>
    <scope>NUCLEOTIDE SEQUENCE [LARGE SCALE GENOMIC DNA]</scope>
    <source>
        <strain evidence="4">CGMCC 1.12859</strain>
    </source>
</reference>
<feature type="transmembrane region" description="Helical" evidence="2">
    <location>
        <begin position="532"/>
        <end position="551"/>
    </location>
</feature>
<feature type="transmembrane region" description="Helical" evidence="2">
    <location>
        <begin position="304"/>
        <end position="328"/>
    </location>
</feature>
<keyword evidence="2" id="KW-1133">Transmembrane helix</keyword>
<keyword evidence="2" id="KW-0472">Membrane</keyword>
<feature type="transmembrane region" description="Helical" evidence="2">
    <location>
        <begin position="120"/>
        <end position="141"/>
    </location>
</feature>
<feature type="compositionally biased region" description="Pro residues" evidence="1">
    <location>
        <begin position="89"/>
        <end position="100"/>
    </location>
</feature>
<feature type="transmembrane region" description="Helical" evidence="2">
    <location>
        <begin position="583"/>
        <end position="600"/>
    </location>
</feature>
<evidence type="ECO:0000313" key="4">
    <source>
        <dbReference type="Proteomes" id="UP001596435"/>
    </source>
</evidence>
<feature type="transmembrane region" description="Helical" evidence="2">
    <location>
        <begin position="506"/>
        <end position="525"/>
    </location>
</feature>
<evidence type="ECO:0000256" key="1">
    <source>
        <dbReference type="SAM" id="MobiDB-lite"/>
    </source>
</evidence>
<evidence type="ECO:0000313" key="3">
    <source>
        <dbReference type="EMBL" id="MFC7183702.1"/>
    </source>
</evidence>
<accession>A0ABW2G5K7</accession>
<comment type="caution">
    <text evidence="3">The sequence shown here is derived from an EMBL/GenBank/DDBJ whole genome shotgun (WGS) entry which is preliminary data.</text>
</comment>
<feature type="transmembrane region" description="Helical" evidence="2">
    <location>
        <begin position="823"/>
        <end position="840"/>
    </location>
</feature>
<feature type="transmembrane region" description="Helical" evidence="2">
    <location>
        <begin position="769"/>
        <end position="788"/>
    </location>
</feature>
<dbReference type="RefSeq" id="WP_380232464.1">
    <property type="nucleotide sequence ID" value="NZ_JBHSVH010000002.1"/>
</dbReference>
<feature type="transmembrane region" description="Helical" evidence="2">
    <location>
        <begin position="334"/>
        <end position="352"/>
    </location>
</feature>
<feature type="transmembrane region" description="Helical" evidence="2">
    <location>
        <begin position="364"/>
        <end position="385"/>
    </location>
</feature>
<feature type="transmembrane region" description="Helical" evidence="2">
    <location>
        <begin position="260"/>
        <end position="279"/>
    </location>
</feature>
<feature type="transmembrane region" description="Helical" evidence="2">
    <location>
        <begin position="179"/>
        <end position="202"/>
    </location>
</feature>
<organism evidence="3 4">
    <name type="scientific">Kitasatospora paranensis</name>
    <dbReference type="NCBI Taxonomy" id="258053"/>
    <lineage>
        <taxon>Bacteria</taxon>
        <taxon>Bacillati</taxon>
        <taxon>Actinomycetota</taxon>
        <taxon>Actinomycetes</taxon>
        <taxon>Kitasatosporales</taxon>
        <taxon>Streptomycetaceae</taxon>
        <taxon>Kitasatospora</taxon>
    </lineage>
</organism>
<proteinExistence type="predicted"/>
<feature type="transmembrane region" description="Helical" evidence="2">
    <location>
        <begin position="901"/>
        <end position="918"/>
    </location>
</feature>
<feature type="transmembrane region" description="Helical" evidence="2">
    <location>
        <begin position="720"/>
        <end position="739"/>
    </location>
</feature>
<feature type="transmembrane region" description="Helical" evidence="2">
    <location>
        <begin position="391"/>
        <end position="409"/>
    </location>
</feature>
<sequence>MTSPHTAPCPDCGADLGADLGTGRHVRCPHCRLPLTGADAAALWQVVMALRGLDEQRGAMVRHRDHLLAGLRARRDAPDTAPAWAAPTGAPPVVPPPPGLRPTAGAGGPAEVSGRSAQTVLLVLGGLLVSVAALVFTVVSWGRLGLAGRSAVLFAVTAVALALPSPLRRRRLTSTAEAAAAVGLGLLVLDCYAARAAGLAGLDGIGGLGYWAGATALLAAGSLAHGHGQRLRFPLAAGFLLMRVPALLALAAAGVERVEAYAAAMVGATVLDVVLLARAERRARGRLARAVSPGRPGEVTFRRVGAGFATGWALLGGVVAVFGSVLSVGFGEALAAWGPLGVLAALGMGSALRLSGLPHGARRALAAGAAVAVLAAAGGTLRRLLPWDWTAVAYGLPAMLLVVGAGVLLRHRPDAGQGRAAGQGTEAGQGTAAGAGAARVPASEPVARTAWAGVLYAASGVLGTASLGTVPQVLAAALVPLGHAPAAWGWGDGTAWDGRAHWEVPGSALIGLALAAVALGAVAALKSVRLPAGVLVSGAVAVGLPVVALAVPAVGLPYGVSVGWALLLAAVTDAAVRVRPQRRAAWAALVVAGGLALVWASADRTATVIALGTCAALAAETARRAVARGGPLGSAAAVAAAGAVLLLGLETAAIADTVGLTQPSLALAVLGAAAATAPVAALLARRAGRGEPASGAASAAGAREEPSGAARGVPASLRQVAGAVEGTGYALAAVALGLMAAHPGVLGFGLAAAGVGAATVALRADRRVPAGIAATVLLLASSWVRLALLGVVTPEAYTLSTAGAALAVGHLRHRRDAALSSWAAYGPGLGLGLAPSVLALGSDGSWLRPLLLGAAALGVTVLGVRFRLQAPVVLGGGALLVTAGHELAPTVVQVVGLLPRWVPLAAAGLLLLVLGAGYEKRLRDARRLRDGLRGLR</sequence>
<feature type="transmembrane region" description="Helical" evidence="2">
    <location>
        <begin position="208"/>
        <end position="226"/>
    </location>
</feature>
<feature type="transmembrane region" description="Helical" evidence="2">
    <location>
        <begin position="873"/>
        <end position="895"/>
    </location>
</feature>
<evidence type="ECO:0000256" key="2">
    <source>
        <dbReference type="SAM" id="Phobius"/>
    </source>
</evidence>
<dbReference type="Proteomes" id="UP001596435">
    <property type="component" value="Unassembled WGS sequence"/>
</dbReference>
<feature type="transmembrane region" description="Helical" evidence="2">
    <location>
        <begin position="665"/>
        <end position="684"/>
    </location>
</feature>
<feature type="compositionally biased region" description="Low complexity" evidence="1">
    <location>
        <begin position="79"/>
        <end position="88"/>
    </location>
</feature>